<dbReference type="CDD" id="cd00093">
    <property type="entry name" value="HTH_XRE"/>
    <property type="match status" value="1"/>
</dbReference>
<organism evidence="3 4">
    <name type="scientific">Knoellia remsis</name>
    <dbReference type="NCBI Taxonomy" id="407159"/>
    <lineage>
        <taxon>Bacteria</taxon>
        <taxon>Bacillati</taxon>
        <taxon>Actinomycetota</taxon>
        <taxon>Actinomycetes</taxon>
        <taxon>Micrococcales</taxon>
        <taxon>Intrasporangiaceae</taxon>
        <taxon>Knoellia</taxon>
    </lineage>
</organism>
<comment type="caution">
    <text evidence="3">The sequence shown here is derived from an EMBL/GenBank/DDBJ whole genome shotgun (WGS) entry which is preliminary data.</text>
</comment>
<accession>A0A2T0UKA0</accession>
<dbReference type="OrthoDB" id="9794834at2"/>
<dbReference type="EMBL" id="PVTI01000012">
    <property type="protein sequence ID" value="PRY58278.1"/>
    <property type="molecule type" value="Genomic_DNA"/>
</dbReference>
<evidence type="ECO:0000313" key="3">
    <source>
        <dbReference type="EMBL" id="PRY58278.1"/>
    </source>
</evidence>
<dbReference type="PANTHER" id="PTHR43236:SF1">
    <property type="entry name" value="BLL7220 PROTEIN"/>
    <property type="match status" value="1"/>
</dbReference>
<comment type="similarity">
    <text evidence="1">Belongs to the short-chain fatty acyl-CoA assimilation regulator (ScfR) family.</text>
</comment>
<dbReference type="AlphaFoldDB" id="A0A2T0UKA0"/>
<dbReference type="Gene3D" id="1.10.10.2910">
    <property type="match status" value="1"/>
</dbReference>
<protein>
    <submittedName>
        <fullName evidence="3">Zn-dependent peptidase ImmA (M78 family)</fullName>
    </submittedName>
</protein>
<feature type="domain" description="HTH cro/C1-type" evidence="2">
    <location>
        <begin position="12"/>
        <end position="66"/>
    </location>
</feature>
<evidence type="ECO:0000259" key="2">
    <source>
        <dbReference type="PROSITE" id="PS50943"/>
    </source>
</evidence>
<dbReference type="InterPro" id="IPR010359">
    <property type="entry name" value="IrrE_HExxH"/>
</dbReference>
<dbReference type="GO" id="GO:0003677">
    <property type="term" value="F:DNA binding"/>
    <property type="evidence" value="ECO:0007669"/>
    <property type="project" value="InterPro"/>
</dbReference>
<proteinExistence type="inferred from homology"/>
<dbReference type="InterPro" id="IPR052345">
    <property type="entry name" value="Rad_response_metalloprotease"/>
</dbReference>
<dbReference type="Gene3D" id="1.10.260.40">
    <property type="entry name" value="lambda repressor-like DNA-binding domains"/>
    <property type="match status" value="1"/>
</dbReference>
<gene>
    <name evidence="3" type="ORF">BCF74_11295</name>
</gene>
<evidence type="ECO:0000256" key="1">
    <source>
        <dbReference type="ARBA" id="ARBA00007227"/>
    </source>
</evidence>
<dbReference type="SMART" id="SM00530">
    <property type="entry name" value="HTH_XRE"/>
    <property type="match status" value="1"/>
</dbReference>
<dbReference type="InterPro" id="IPR001387">
    <property type="entry name" value="Cro/C1-type_HTH"/>
</dbReference>
<sequence>MFSDPADTGQRIQRLRLVNSWSQAQLSETAAVATGLVSMIEHGRHGLDSDSLQRVADSLGCAPEYLVRPSRQPITTRPWLRAYADASKKAVDRYVADTEVAVEAIESLRLKRLPELLPTFDDDLNDDHAIEEFARDVRSAAGLQSDDVVGNCIRRAERLGVVVLPMDDELGRHLGLSMRVDGIPVIRASRPRLDQSGLVSPSGDRQRFTVAHELGHLALHATTPPPSTAPQARLVEQQAHRFAGAFLAPAEPLLSDLDRLGGRVTLSTLTRLKEIWGVAIKMLVVRLRQLGLIDDQHARSLYKQISARKWNTSEPVAVSHEQAVWLEQALSRADLGAHSAADALGLDVRYVRTWLNWDLDTSINEDLPEGVLPIRRPASKHASTHQLIRR</sequence>
<dbReference type="Pfam" id="PF06114">
    <property type="entry name" value="Peptidase_M78"/>
    <property type="match status" value="1"/>
</dbReference>
<keyword evidence="4" id="KW-1185">Reference proteome</keyword>
<evidence type="ECO:0000313" key="4">
    <source>
        <dbReference type="Proteomes" id="UP000237822"/>
    </source>
</evidence>
<name>A0A2T0UKA0_9MICO</name>
<dbReference type="Proteomes" id="UP000237822">
    <property type="component" value="Unassembled WGS sequence"/>
</dbReference>
<reference evidence="3 4" key="1">
    <citation type="submission" date="2018-03" db="EMBL/GenBank/DDBJ databases">
        <title>Genomic Encyclopedia of Archaeal and Bacterial Type Strains, Phase II (KMG-II): from individual species to whole genera.</title>
        <authorList>
            <person name="Goeker M."/>
        </authorList>
    </citation>
    <scope>NUCLEOTIDE SEQUENCE [LARGE SCALE GENOMIC DNA]</scope>
    <source>
        <strain evidence="3 4">ATCC BAA-1496</strain>
    </source>
</reference>
<dbReference type="RefSeq" id="WP_106297604.1">
    <property type="nucleotide sequence ID" value="NZ_PVTI01000012.1"/>
</dbReference>
<dbReference type="PANTHER" id="PTHR43236">
    <property type="entry name" value="ANTITOXIN HIGA1"/>
    <property type="match status" value="1"/>
</dbReference>
<dbReference type="SUPFAM" id="SSF47413">
    <property type="entry name" value="lambda repressor-like DNA-binding domains"/>
    <property type="match status" value="1"/>
</dbReference>
<dbReference type="InterPro" id="IPR010982">
    <property type="entry name" value="Lambda_DNA-bd_dom_sf"/>
</dbReference>
<dbReference type="PROSITE" id="PS50943">
    <property type="entry name" value="HTH_CROC1"/>
    <property type="match status" value="1"/>
</dbReference>